<organism evidence="1 2">
    <name type="scientific">Luteipulveratus halotolerans</name>
    <dbReference type="NCBI Taxonomy" id="1631356"/>
    <lineage>
        <taxon>Bacteria</taxon>
        <taxon>Bacillati</taxon>
        <taxon>Actinomycetota</taxon>
        <taxon>Actinomycetes</taxon>
        <taxon>Micrococcales</taxon>
        <taxon>Dermacoccaceae</taxon>
        <taxon>Luteipulveratus</taxon>
    </lineage>
</organism>
<dbReference type="AlphaFoldDB" id="A0A0L6CQ73"/>
<name>A0A0L6CQ73_9MICO</name>
<keyword evidence="2" id="KW-1185">Reference proteome</keyword>
<evidence type="ECO:0000313" key="2">
    <source>
        <dbReference type="Proteomes" id="UP000037397"/>
    </source>
</evidence>
<accession>A0A0L6CQ73</accession>
<dbReference type="Proteomes" id="UP000037397">
    <property type="component" value="Unassembled WGS sequence"/>
</dbReference>
<protein>
    <submittedName>
        <fullName evidence="1">Uncharacterized protein</fullName>
    </submittedName>
</protein>
<dbReference type="EMBL" id="LAIR01000001">
    <property type="protein sequence ID" value="KNX39688.1"/>
    <property type="molecule type" value="Genomic_DNA"/>
</dbReference>
<dbReference type="STRING" id="1631356.VV01_00170"/>
<gene>
    <name evidence="1" type="ORF">VV01_00170</name>
</gene>
<sequence length="369" mass="41380">MLPRWHQDDRGHERRGLRMYADAGAYARLPVWDSREHWHTVVVAVAVQLHADKLHRRISPEMFKRIARVKSGYAEQRTGRRCIVRPDTLASVVGCSERHVENYNRIARQIGLEKVVMVGGMLTRRQRAFCYRRGSRQRGLSTEVALLNPFSRRLLLWVFTPTGGTPRDPSSHLNTGFLDVATGDKKDATPSRLPTRRARHAPGRRLAAQMVRIVPWLAAERPARCAAALTPFATCEPGWSAQELSVALADVVRRRGHNPGRVTADHITTRPAVVLASLLRDLDPVADHPRSSNMTTPRPVEVEPVCCDRPDCRDGWLGQTFVDVAAGDLVLMWPQDYGQPGVPCPDCDPRVRRGLTVAETAERPDLYAD</sequence>
<proteinExistence type="predicted"/>
<reference evidence="2" key="1">
    <citation type="submission" date="2015-03" db="EMBL/GenBank/DDBJ databases">
        <title>Luteipulveratus halotolerans sp. nov., a novel actinobacterium (Dermacoccaceae) from Sarawak, Malaysia.</title>
        <authorList>
            <person name="Juboi H."/>
            <person name="Basik A."/>
            <person name="Shamsul S.S."/>
            <person name="Arnold P."/>
            <person name="Schmitt E.K."/>
            <person name="Sanglier J.-J."/>
            <person name="Yeo T."/>
        </authorList>
    </citation>
    <scope>NUCLEOTIDE SEQUENCE [LARGE SCALE GENOMIC DNA]</scope>
    <source>
        <strain evidence="2">C296001</strain>
    </source>
</reference>
<evidence type="ECO:0000313" key="1">
    <source>
        <dbReference type="EMBL" id="KNX39688.1"/>
    </source>
</evidence>
<comment type="caution">
    <text evidence="1">The sequence shown here is derived from an EMBL/GenBank/DDBJ whole genome shotgun (WGS) entry which is preliminary data.</text>
</comment>